<keyword evidence="1" id="KW-0732">Signal</keyword>
<protein>
    <recommendedName>
        <fullName evidence="4">Divergent polysaccharide deacetylase</fullName>
    </recommendedName>
</protein>
<dbReference type="AlphaFoldDB" id="A0A1I2WG44"/>
<feature type="chain" id="PRO_5011521182" description="Divergent polysaccharide deacetylase" evidence="1">
    <location>
        <begin position="22"/>
        <end position="285"/>
    </location>
</feature>
<dbReference type="InterPro" id="IPR011330">
    <property type="entry name" value="Glyco_hydro/deAcase_b/a-brl"/>
</dbReference>
<gene>
    <name evidence="2" type="ORF">SAMN05216175_12423</name>
</gene>
<dbReference type="PANTHER" id="PTHR30105">
    <property type="entry name" value="UNCHARACTERIZED YIBQ-RELATED"/>
    <property type="match status" value="1"/>
</dbReference>
<organism evidence="2 3">
    <name type="scientific">Neptunomonas qingdaonensis</name>
    <dbReference type="NCBI Taxonomy" id="1045558"/>
    <lineage>
        <taxon>Bacteria</taxon>
        <taxon>Pseudomonadati</taxon>
        <taxon>Pseudomonadota</taxon>
        <taxon>Gammaproteobacteria</taxon>
        <taxon>Oceanospirillales</taxon>
        <taxon>Oceanospirillaceae</taxon>
        <taxon>Neptunomonas</taxon>
    </lineage>
</organism>
<sequence length="285" mass="31137">MMLFARWLAWGIYAISLNSLAGDLDAVALDAIVQPRIVIVIDDMGNNLAEGEAALALPGPVTYAVLPHSAYGRPLALEANRLGKDVMLHVPMANTQNLKLGPGALTQGLSEARFKEILNAGLDAVPYAAGLNNHMGSLLTRQRTPMRWVMEVAKSRGLFFLDSRTTGGSVAWQTARNEGVPALSRDIFLDHEQTEVFLNRQFVRAVKIARKYGTAIVIGHPYPITTRFLEKAIPALDEAGVQLVSAPALLMQQQQTARLLELAKKPQLIDNHMLSGCDLPEKHEC</sequence>
<dbReference type="PANTHER" id="PTHR30105:SF2">
    <property type="entry name" value="DIVERGENT POLYSACCHARIDE DEACETYLASE SUPERFAMILY"/>
    <property type="match status" value="1"/>
</dbReference>
<dbReference type="Pfam" id="PF04748">
    <property type="entry name" value="Polysacc_deac_2"/>
    <property type="match status" value="1"/>
</dbReference>
<reference evidence="3" key="1">
    <citation type="submission" date="2016-10" db="EMBL/GenBank/DDBJ databases">
        <authorList>
            <person name="Varghese N."/>
            <person name="Submissions S."/>
        </authorList>
    </citation>
    <scope>NUCLEOTIDE SEQUENCE [LARGE SCALE GENOMIC DNA]</scope>
    <source>
        <strain evidence="3">CGMCC 1.10971</strain>
    </source>
</reference>
<evidence type="ECO:0000313" key="3">
    <source>
        <dbReference type="Proteomes" id="UP000198623"/>
    </source>
</evidence>
<accession>A0A1I2WG44</accession>
<proteinExistence type="predicted"/>
<dbReference type="RefSeq" id="WP_090730989.1">
    <property type="nucleotide sequence ID" value="NZ_FOOU01000024.1"/>
</dbReference>
<dbReference type="EMBL" id="FOOU01000024">
    <property type="protein sequence ID" value="SFG98551.1"/>
    <property type="molecule type" value="Genomic_DNA"/>
</dbReference>
<dbReference type="InterPro" id="IPR006837">
    <property type="entry name" value="Divergent_DAC"/>
</dbReference>
<dbReference type="OrthoDB" id="9784811at2"/>
<dbReference type="SUPFAM" id="SSF88713">
    <property type="entry name" value="Glycoside hydrolase/deacetylase"/>
    <property type="match status" value="1"/>
</dbReference>
<keyword evidence="3" id="KW-1185">Reference proteome</keyword>
<dbReference type="Proteomes" id="UP000198623">
    <property type="component" value="Unassembled WGS sequence"/>
</dbReference>
<name>A0A1I2WG44_9GAMM</name>
<feature type="signal peptide" evidence="1">
    <location>
        <begin position="1"/>
        <end position="21"/>
    </location>
</feature>
<evidence type="ECO:0008006" key="4">
    <source>
        <dbReference type="Google" id="ProtNLM"/>
    </source>
</evidence>
<dbReference type="GO" id="GO:0005975">
    <property type="term" value="P:carbohydrate metabolic process"/>
    <property type="evidence" value="ECO:0007669"/>
    <property type="project" value="InterPro"/>
</dbReference>
<evidence type="ECO:0000313" key="2">
    <source>
        <dbReference type="EMBL" id="SFG98551.1"/>
    </source>
</evidence>
<dbReference type="Gene3D" id="3.20.20.370">
    <property type="entry name" value="Glycoside hydrolase/deacetylase"/>
    <property type="match status" value="1"/>
</dbReference>
<dbReference type="CDD" id="cd10936">
    <property type="entry name" value="CE4_DAC2"/>
    <property type="match status" value="1"/>
</dbReference>
<evidence type="ECO:0000256" key="1">
    <source>
        <dbReference type="SAM" id="SignalP"/>
    </source>
</evidence>
<dbReference type="STRING" id="1045558.SAMN05216175_12423"/>